<gene>
    <name evidence="1" type="ORF">SS50377_20900</name>
</gene>
<dbReference type="GeneID" id="94294923"/>
<evidence type="ECO:0000313" key="1">
    <source>
        <dbReference type="EMBL" id="KAH0577546.1"/>
    </source>
</evidence>
<sequence length="102" mass="12324">MEYDELLAKLDDAYIELFSLQSDKNKLIYFLKEKCLYNQKYDVNSKFDQKSKDILQLIQRNQLLQEQYSDNLDDLYKVKKEDSDQEQILADLYQQIKSELKL</sequence>
<reference evidence="1 2" key="1">
    <citation type="journal article" date="2014" name="PLoS Genet.">
        <title>The Genome of Spironucleus salmonicida Highlights a Fish Pathogen Adapted to Fluctuating Environments.</title>
        <authorList>
            <person name="Xu F."/>
            <person name="Jerlstrom-Hultqvist J."/>
            <person name="Einarsson E."/>
            <person name="Astvaldsson A."/>
            <person name="Svard S.G."/>
            <person name="Andersson J.O."/>
        </authorList>
    </citation>
    <scope>NUCLEOTIDE SEQUENCE [LARGE SCALE GENOMIC DNA]</scope>
    <source>
        <strain evidence="1 2">ATCC 50377</strain>
    </source>
</reference>
<keyword evidence="2" id="KW-1185">Reference proteome</keyword>
<name>A0A9P8M021_9EUKA</name>
<dbReference type="Proteomes" id="UP000018208">
    <property type="component" value="Unassembled WGS sequence"/>
</dbReference>
<accession>A0A9P8M021</accession>
<organism evidence="1 2">
    <name type="scientific">Spironucleus salmonicida</name>
    <dbReference type="NCBI Taxonomy" id="348837"/>
    <lineage>
        <taxon>Eukaryota</taxon>
        <taxon>Metamonada</taxon>
        <taxon>Diplomonadida</taxon>
        <taxon>Hexamitidae</taxon>
        <taxon>Hexamitinae</taxon>
        <taxon>Spironucleus</taxon>
    </lineage>
</organism>
<dbReference type="AlphaFoldDB" id="A0A9P8M021"/>
<dbReference type="EMBL" id="AUWU02000001">
    <property type="protein sequence ID" value="KAH0577546.1"/>
    <property type="molecule type" value="Genomic_DNA"/>
</dbReference>
<evidence type="ECO:0000313" key="2">
    <source>
        <dbReference type="Proteomes" id="UP000018208"/>
    </source>
</evidence>
<comment type="caution">
    <text evidence="1">The sequence shown here is derived from an EMBL/GenBank/DDBJ whole genome shotgun (WGS) entry which is preliminary data.</text>
</comment>
<dbReference type="KEGG" id="ssao:94294923"/>
<protein>
    <submittedName>
        <fullName evidence="1">Uncharacterized protein</fullName>
    </submittedName>
</protein>
<proteinExistence type="predicted"/>
<dbReference type="RefSeq" id="XP_067768319.1">
    <property type="nucleotide sequence ID" value="XM_067904837.1"/>
</dbReference>